<dbReference type="InterPro" id="IPR011043">
    <property type="entry name" value="Gal_Oxase/kelch_b-propeller"/>
</dbReference>
<gene>
    <name evidence="2" type="ORF">DCAR_0522019</name>
</gene>
<organism evidence="2 3">
    <name type="scientific">Daucus carota subsp. sativus</name>
    <name type="common">Carrot</name>
    <dbReference type="NCBI Taxonomy" id="79200"/>
    <lineage>
        <taxon>Eukaryota</taxon>
        <taxon>Viridiplantae</taxon>
        <taxon>Streptophyta</taxon>
        <taxon>Embryophyta</taxon>
        <taxon>Tracheophyta</taxon>
        <taxon>Spermatophyta</taxon>
        <taxon>Magnoliopsida</taxon>
        <taxon>eudicotyledons</taxon>
        <taxon>Gunneridae</taxon>
        <taxon>Pentapetalae</taxon>
        <taxon>asterids</taxon>
        <taxon>campanulids</taxon>
        <taxon>Apiales</taxon>
        <taxon>Apiaceae</taxon>
        <taxon>Apioideae</taxon>
        <taxon>Scandiceae</taxon>
        <taxon>Daucinae</taxon>
        <taxon>Daucus</taxon>
        <taxon>Daucus sect. Daucus</taxon>
    </lineage>
</organism>
<keyword evidence="3" id="KW-1185">Reference proteome</keyword>
<evidence type="ECO:0000259" key="1">
    <source>
        <dbReference type="Pfam" id="PF07734"/>
    </source>
</evidence>
<sequence length="371" mass="42313">MNPSTDEKSISKPNEHNVSRKGIENLPVEVSHDILARLPLSSLVQCRYIHILGSCNGLLCISDEFRNDPYHIYNPVTRKYKELLISRQFFQQRVETGFGLDPIANEYKLVKMVYYKDPYTGPLPQQVYRCGFPNYPHSEVLVCDISNDTWRSIGSIPYEFKRQTTEHHGSPKEMLYLNGRLHWVKGSGRHQGFNSSNPRIISFDLSDEQFYEVLKPACGSLDKPNYLLSVLGGCLSAAVYTTDGNVAVWIMKEYGVKESWIKEFEIEAQPRNIDVGLQRSSNVRIFYVHGIWAYRVLHGKSVRVLCFLESGDVLLEYKDGKLASYDPGSGETTDLQFQGLPRKFNTIVHIGSLDWIKEPQATSSCIEDLET</sequence>
<evidence type="ECO:0000313" key="2">
    <source>
        <dbReference type="EMBL" id="WOH02630.1"/>
    </source>
</evidence>
<dbReference type="EMBL" id="CP093347">
    <property type="protein sequence ID" value="WOH02630.1"/>
    <property type="molecule type" value="Genomic_DNA"/>
</dbReference>
<dbReference type="PANTHER" id="PTHR31672:SF13">
    <property type="entry name" value="F-BOX PROTEIN CPR30-LIKE"/>
    <property type="match status" value="1"/>
</dbReference>
<dbReference type="InterPro" id="IPR050796">
    <property type="entry name" value="SCF_F-box_component"/>
</dbReference>
<dbReference type="NCBIfam" id="TIGR01640">
    <property type="entry name" value="F_box_assoc_1"/>
    <property type="match status" value="1"/>
</dbReference>
<feature type="domain" description="F-box associated beta-propeller type 1" evidence="1">
    <location>
        <begin position="49"/>
        <end position="276"/>
    </location>
</feature>
<accession>A0AAF1B1J0</accession>
<proteinExistence type="predicted"/>
<dbReference type="PANTHER" id="PTHR31672">
    <property type="entry name" value="BNACNNG10540D PROTEIN"/>
    <property type="match status" value="1"/>
</dbReference>
<dbReference type="Proteomes" id="UP000077755">
    <property type="component" value="Chromosome 5"/>
</dbReference>
<dbReference type="SUPFAM" id="SSF50965">
    <property type="entry name" value="Galactose oxidase, central domain"/>
    <property type="match status" value="1"/>
</dbReference>
<reference evidence="2" key="2">
    <citation type="submission" date="2022-03" db="EMBL/GenBank/DDBJ databases">
        <title>Draft title - Genomic analysis of global carrot germplasm unveils the trajectory of domestication and the origin of high carotenoid orange carrot.</title>
        <authorList>
            <person name="Iorizzo M."/>
            <person name="Ellison S."/>
            <person name="Senalik D."/>
            <person name="Macko-Podgorni A."/>
            <person name="Grzebelus D."/>
            <person name="Bostan H."/>
            <person name="Rolling W."/>
            <person name="Curaba J."/>
            <person name="Simon P."/>
        </authorList>
    </citation>
    <scope>NUCLEOTIDE SEQUENCE</scope>
    <source>
        <tissue evidence="2">Leaf</tissue>
    </source>
</reference>
<dbReference type="InterPro" id="IPR017451">
    <property type="entry name" value="F-box-assoc_interact_dom"/>
</dbReference>
<name>A0AAF1B1J0_DAUCS</name>
<evidence type="ECO:0000313" key="3">
    <source>
        <dbReference type="Proteomes" id="UP000077755"/>
    </source>
</evidence>
<dbReference type="Pfam" id="PF07734">
    <property type="entry name" value="FBA_1"/>
    <property type="match status" value="1"/>
</dbReference>
<reference evidence="2" key="1">
    <citation type="journal article" date="2016" name="Nat. Genet.">
        <title>A high-quality carrot genome assembly provides new insights into carotenoid accumulation and asterid genome evolution.</title>
        <authorList>
            <person name="Iorizzo M."/>
            <person name="Ellison S."/>
            <person name="Senalik D."/>
            <person name="Zeng P."/>
            <person name="Satapoomin P."/>
            <person name="Huang J."/>
            <person name="Bowman M."/>
            <person name="Iovene M."/>
            <person name="Sanseverino W."/>
            <person name="Cavagnaro P."/>
            <person name="Yildiz M."/>
            <person name="Macko-Podgorni A."/>
            <person name="Moranska E."/>
            <person name="Grzebelus E."/>
            <person name="Grzebelus D."/>
            <person name="Ashrafi H."/>
            <person name="Zheng Z."/>
            <person name="Cheng S."/>
            <person name="Spooner D."/>
            <person name="Van Deynze A."/>
            <person name="Simon P."/>
        </authorList>
    </citation>
    <scope>NUCLEOTIDE SEQUENCE</scope>
    <source>
        <tissue evidence="2">Leaf</tissue>
    </source>
</reference>
<dbReference type="InterPro" id="IPR006527">
    <property type="entry name" value="F-box-assoc_dom_typ1"/>
</dbReference>
<protein>
    <recommendedName>
        <fullName evidence="1">F-box associated beta-propeller type 1 domain-containing protein</fullName>
    </recommendedName>
</protein>
<dbReference type="AlphaFoldDB" id="A0AAF1B1J0"/>